<dbReference type="STRING" id="70448.A0A090MAY5"/>
<dbReference type="OrthoDB" id="1100432at2759"/>
<evidence type="ECO:0000313" key="3">
    <source>
        <dbReference type="EMBL" id="CEF99867.1"/>
    </source>
</evidence>
<feature type="region of interest" description="Disordered" evidence="1">
    <location>
        <begin position="1"/>
        <end position="25"/>
    </location>
</feature>
<feature type="compositionally biased region" description="Basic and acidic residues" evidence="1">
    <location>
        <begin position="1"/>
        <end position="17"/>
    </location>
</feature>
<evidence type="ECO:0000259" key="2">
    <source>
        <dbReference type="Pfam" id="PF25498"/>
    </source>
</evidence>
<keyword evidence="4" id="KW-1185">Reference proteome</keyword>
<organism evidence="3 4">
    <name type="scientific">Ostreococcus tauri</name>
    <name type="common">Marine green alga</name>
    <dbReference type="NCBI Taxonomy" id="70448"/>
    <lineage>
        <taxon>Eukaryota</taxon>
        <taxon>Viridiplantae</taxon>
        <taxon>Chlorophyta</taxon>
        <taxon>Mamiellophyceae</taxon>
        <taxon>Mamiellales</taxon>
        <taxon>Bathycoccaceae</taxon>
        <taxon>Ostreococcus</taxon>
    </lineage>
</organism>
<dbReference type="InterPro" id="IPR057234">
    <property type="entry name" value="DUF7912"/>
</dbReference>
<gene>
    <name evidence="3" type="ORF">OT_ostta12g01550</name>
</gene>
<evidence type="ECO:0000256" key="1">
    <source>
        <dbReference type="SAM" id="MobiDB-lite"/>
    </source>
</evidence>
<dbReference type="EMBL" id="CAID01000012">
    <property type="protein sequence ID" value="CEF99867.1"/>
    <property type="molecule type" value="Genomic_DNA"/>
</dbReference>
<dbReference type="GeneID" id="34946292"/>
<reference evidence="3 4" key="2">
    <citation type="journal article" date="2014" name="BMC Genomics">
        <title>An improved genome of the model marine alga Ostreococcus tauri unfolds by assessing Illumina de novo assemblies.</title>
        <authorList>
            <person name="Blanc-Mathieu R."/>
            <person name="Verhelst B."/>
            <person name="Derelle E."/>
            <person name="Rombauts S."/>
            <person name="Bouget F.Y."/>
            <person name="Carre I."/>
            <person name="Chateau A."/>
            <person name="Eyre-Walker A."/>
            <person name="Grimsley N."/>
            <person name="Moreau H."/>
            <person name="Piegu B."/>
            <person name="Rivals E."/>
            <person name="Schackwitz W."/>
            <person name="Van de Peer Y."/>
            <person name="Piganeau G."/>
        </authorList>
    </citation>
    <scope>NUCLEOTIDE SEQUENCE [LARGE SCALE GENOMIC DNA]</scope>
    <source>
        <strain evidence="4">OTTH 0595 / CCAP 157/2 / RCC745</strain>
    </source>
</reference>
<dbReference type="KEGG" id="ota:OT_ostta12g01550"/>
<comment type="caution">
    <text evidence="3">The sequence shown here is derived from an EMBL/GenBank/DDBJ whole genome shotgun (WGS) entry which is preliminary data.</text>
</comment>
<dbReference type="Pfam" id="PF25498">
    <property type="entry name" value="DUF7912"/>
    <property type="match status" value="1"/>
</dbReference>
<accession>A0A090MAY5</accession>
<dbReference type="PANTHER" id="PTHR34544:SF3">
    <property type="entry name" value="OS07G0155200 PROTEIN"/>
    <property type="match status" value="1"/>
</dbReference>
<name>A0A090MAY5_OSTTA</name>
<dbReference type="AlphaFoldDB" id="A0A090MAY5"/>
<protein>
    <submittedName>
        <fullName evidence="3">Ribosome maturation factor RimP</fullName>
    </submittedName>
</protein>
<dbReference type="RefSeq" id="XP_022840083.1">
    <property type="nucleotide sequence ID" value="XM_022982862.1"/>
</dbReference>
<dbReference type="InParanoid" id="A0A090MAY5"/>
<dbReference type="FunCoup" id="A0A090MAY5">
    <property type="interactions" value="440"/>
</dbReference>
<feature type="domain" description="DUF7912" evidence="2">
    <location>
        <begin position="226"/>
        <end position="312"/>
    </location>
</feature>
<sequence>MTRENIHTDDARVDRTRARSSTMLARVAGTSARTIGSRLDAHARTFARRAAARSSASGRGGGGLALDKSSSRARFGSWRSERGTAIPAHARAKTKSAREDDGDAEDEEVLDEDFDAEEEFADADDASEGGMIDDGGEAYGKQALEALREALGTAPFTGEYEVHSFKVNAARRRVQASVDKLSDKYGSPTLDELTAIVRAHNAILEDQGFPEDVAVEIASPGATRTLRVPSELARFRELMMEVTYKGEVENAESTSNVTKVMEITDVNDTEVEWKLADVAANRPGKKGQGMNKKSREWRLRMPVSAVVNASLFIDI</sequence>
<dbReference type="PANTHER" id="PTHR34544">
    <property type="entry name" value="OSJNBA0006B20.18 PROTEIN"/>
    <property type="match status" value="1"/>
</dbReference>
<evidence type="ECO:0000313" key="4">
    <source>
        <dbReference type="Proteomes" id="UP000009170"/>
    </source>
</evidence>
<feature type="region of interest" description="Disordered" evidence="1">
    <location>
        <begin position="46"/>
        <end position="108"/>
    </location>
</feature>
<reference evidence="4" key="1">
    <citation type="journal article" date="2006" name="Proc. Natl. Acad. Sci. U.S.A.">
        <title>Genome analysis of the smallest free-living eukaryote Ostreococcus tauri unveils many unique features.</title>
        <authorList>
            <person name="Derelle E."/>
            <person name="Ferraz C."/>
            <person name="Rombauts S."/>
            <person name="Rouze P."/>
            <person name="Worden A.Z."/>
            <person name="Robbens S."/>
            <person name="Partensky F."/>
            <person name="Degroeve S."/>
            <person name="Echeynie S."/>
            <person name="Cooke R."/>
            <person name="Saeys Y."/>
            <person name="Wuyts J."/>
            <person name="Jabbari K."/>
            <person name="Bowler C."/>
            <person name="Panaud O."/>
            <person name="Piegu B."/>
            <person name="Ball S.G."/>
            <person name="Ral J.-P."/>
            <person name="Bouget F.-Y."/>
            <person name="Piganeau G."/>
            <person name="De Baets B."/>
            <person name="Picard A."/>
            <person name="Delseny M."/>
            <person name="Demaille J."/>
            <person name="Van de Peer Y."/>
            <person name="Moreau H."/>
        </authorList>
    </citation>
    <scope>NUCLEOTIDE SEQUENCE [LARGE SCALE GENOMIC DNA]</scope>
    <source>
        <strain evidence="4">OTTH 0595 / CCAP 157/2 / RCC745</strain>
    </source>
</reference>
<proteinExistence type="predicted"/>
<dbReference type="Proteomes" id="UP000009170">
    <property type="component" value="Unassembled WGS sequence"/>
</dbReference>